<feature type="domain" description="CN hydrolase" evidence="2">
    <location>
        <begin position="5"/>
        <end position="244"/>
    </location>
</feature>
<dbReference type="InterPro" id="IPR050345">
    <property type="entry name" value="Aliph_Amidase/BUP"/>
</dbReference>
<accession>A0ABU2SK07</accession>
<dbReference type="PANTHER" id="PTHR43674:SF16">
    <property type="entry name" value="CARBON-NITROGEN FAMILY, PUTATIVE (AFU_ORTHOLOGUE AFUA_5G02350)-RELATED"/>
    <property type="match status" value="1"/>
</dbReference>
<dbReference type="Pfam" id="PF00795">
    <property type="entry name" value="CN_hydrolase"/>
    <property type="match status" value="1"/>
</dbReference>
<reference evidence="3" key="1">
    <citation type="submission" date="2024-05" db="EMBL/GenBank/DDBJ databases">
        <title>30 novel species of actinomycetes from the DSMZ collection.</title>
        <authorList>
            <person name="Nouioui I."/>
        </authorList>
    </citation>
    <scope>NUCLEOTIDE SEQUENCE</scope>
    <source>
        <strain evidence="3">DSM 40473</strain>
    </source>
</reference>
<dbReference type="Gene3D" id="3.60.110.10">
    <property type="entry name" value="Carbon-nitrogen hydrolase"/>
    <property type="match status" value="1"/>
</dbReference>
<protein>
    <submittedName>
        <fullName evidence="3">Carbon-nitrogen hydrolase family protein</fullName>
    </submittedName>
</protein>
<dbReference type="InterPro" id="IPR036526">
    <property type="entry name" value="C-N_Hydrolase_sf"/>
</dbReference>
<keyword evidence="4" id="KW-1185">Reference proteome</keyword>
<dbReference type="EMBL" id="JAVRFI010000004">
    <property type="protein sequence ID" value="MDT0449230.1"/>
    <property type="molecule type" value="Genomic_DNA"/>
</dbReference>
<organism evidence="3 4">
    <name type="scientific">Streptomyces hesseae</name>
    <dbReference type="NCBI Taxonomy" id="3075519"/>
    <lineage>
        <taxon>Bacteria</taxon>
        <taxon>Bacillati</taxon>
        <taxon>Actinomycetota</taxon>
        <taxon>Actinomycetes</taxon>
        <taxon>Kitasatosporales</taxon>
        <taxon>Streptomycetaceae</taxon>
        <taxon>Streptomyces</taxon>
    </lineage>
</organism>
<evidence type="ECO:0000313" key="3">
    <source>
        <dbReference type="EMBL" id="MDT0449230.1"/>
    </source>
</evidence>
<evidence type="ECO:0000256" key="1">
    <source>
        <dbReference type="ARBA" id="ARBA00022801"/>
    </source>
</evidence>
<evidence type="ECO:0000259" key="2">
    <source>
        <dbReference type="PROSITE" id="PS50263"/>
    </source>
</evidence>
<dbReference type="SUPFAM" id="SSF56317">
    <property type="entry name" value="Carbon-nitrogen hydrolase"/>
    <property type="match status" value="1"/>
</dbReference>
<keyword evidence="1 3" id="KW-0378">Hydrolase</keyword>
<dbReference type="PANTHER" id="PTHR43674">
    <property type="entry name" value="NITRILASE C965.09-RELATED"/>
    <property type="match status" value="1"/>
</dbReference>
<dbReference type="Proteomes" id="UP001180531">
    <property type="component" value="Unassembled WGS sequence"/>
</dbReference>
<dbReference type="PROSITE" id="PS50263">
    <property type="entry name" value="CN_HYDROLASE"/>
    <property type="match status" value="1"/>
</dbReference>
<dbReference type="RefSeq" id="WP_311609424.1">
    <property type="nucleotide sequence ID" value="NZ_JAVRFI010000004.1"/>
</dbReference>
<proteinExistence type="predicted"/>
<dbReference type="CDD" id="cd07197">
    <property type="entry name" value="nitrilase"/>
    <property type="match status" value="1"/>
</dbReference>
<gene>
    <name evidence="3" type="ORF">RM609_09075</name>
</gene>
<sequence>MDSSRSVAVAQIGCVPGDIGANLRRITETAEAVASTGVELIVFPECGLTGYLFDSRGEAEAVAVTADGPELATVAELSARLNLHLVVGALEKDGDGLYNSAFVIGPEGHVGVHRKAHLPPLGADRFVDEPPASGVSVFDTPLGRLGVMICYETRFPEIARTLALSGADIIAVPTVWSAQSRILAEHFARVRAAENLVYLLVANRPDSEKTTDFLGFSQIVAPNGEVLAAQQARHEEVLTARIDLDRFRGKRLVFDDGASIAPLEDRRPSTYAL</sequence>
<dbReference type="GO" id="GO:0016787">
    <property type="term" value="F:hydrolase activity"/>
    <property type="evidence" value="ECO:0007669"/>
    <property type="project" value="UniProtKB-KW"/>
</dbReference>
<evidence type="ECO:0000313" key="4">
    <source>
        <dbReference type="Proteomes" id="UP001180531"/>
    </source>
</evidence>
<dbReference type="InterPro" id="IPR003010">
    <property type="entry name" value="C-N_Hydrolase"/>
</dbReference>
<comment type="caution">
    <text evidence="3">The sequence shown here is derived from an EMBL/GenBank/DDBJ whole genome shotgun (WGS) entry which is preliminary data.</text>
</comment>
<name>A0ABU2SK07_9ACTN</name>